<dbReference type="GO" id="GO:0000972">
    <property type="term" value="P:transcription-dependent tethering of RNA polymerase II gene DNA at nuclear periphery"/>
    <property type="evidence" value="ECO:0007669"/>
    <property type="project" value="TreeGrafter"/>
</dbReference>
<evidence type="ECO:0000256" key="3">
    <source>
        <dbReference type="ARBA" id="ARBA00022448"/>
    </source>
</evidence>
<sequence>MTSTMPPNSTQETSINAGKLIEQVINLDQEYPDLATLLSGSPSESYIAPLLAPDEEFVRTNRVPIPKRFVNRIVDSHTQCRCFMGLLPEINRAWLTIDCNLYIWNLNDENDYYEYSDQDQIIVRVELVKPKPDVFGDHIKHVLVVSTPLQVILLAVSTAQAQSSTNVDTICLYATNMTMPADDEQMEQIGGTDDGRIFTVGKDGCVYEIEYYNPTNWLYKGCRLVKRSESSFVTYILPQLRNYLGSTPKARSFAIDNERKVLYILYDTDAIGVVYLGGSYQAYKSICTLKNIKENAIEICRQQNRIHNASDFDIETLHVISKAESKHIHLMAITTTGYRLYFSHHKDSFRVIASSNSSYSFAEPDTLELRHVRLPPPALTRQPGELAPTYFETYYDCGISVSIIPKSELSSTLRITSVTSAKAAATTALPSSVQGVPAPSPLSMMHMPTKPAYTEIDIALEMDERVLAVTETNQHLAGRRYIKENSQQLASPPRQFMALTSFSVLFFNKLRPVDILYKIFIKAREEPDTKLIQSFLERYGQVELCAMCLSIACASDERDIVMKANDTFFTCGGLPTSTPTQIPGNHLGHASGQTNVSYSGKHDGFVLYFARIISPVWKLKAFANHGNDMNAHLIYTQTQSTLSNTKDNLHQLRMFMDQNPKFHNAASISDPRLQTADNNMVSLELAEQKSVHELYLMLVQCIEALSFIEFLFDSQVQNIIAEYLHNEHQAKIYNLDISAILTTTEGRELTRELVIAAITKYGSSYSQGGFDFVSKYLERFCNSFFGPNDISFFKGIEYLRRAMHEESDVERANSLQSSLCNFKEAAAYISDAKLGSICLIYTQSSFHIGILDLALERAKQIDPQDKSVAVYESIVPSNETLDKLLRARLEAYQHIFTALNDLLMLQEKGVPADRVSIASQYLPGYVSKVFDRALASNDKLFHYQLYNWFLSHGLEKKLLDYETPYLIPYFEKYIPDRVKSLSFMYQFYNQKHQYAEAFNCLYRLANLPSQVLDLDARIQLLSQALVNARCGRLADEENTVNDLIRVAAIQGRIKAILEGDADNVDARQAVNDLNCRLYTQKELENSFVGRFPVVKEILSNQDF</sequence>
<dbReference type="GO" id="GO:0006606">
    <property type="term" value="P:protein import into nucleus"/>
    <property type="evidence" value="ECO:0007669"/>
    <property type="project" value="TreeGrafter"/>
</dbReference>
<dbReference type="PANTHER" id="PTHR10350">
    <property type="entry name" value="NUCLEAR PORE COMPLEX PROTEIN NUP155"/>
    <property type="match status" value="1"/>
</dbReference>
<dbReference type="InterPro" id="IPR014908">
    <property type="entry name" value="Nucleoporin_Nup133/Nup155_N"/>
</dbReference>
<comment type="subcellular location">
    <subcellularLocation>
        <location evidence="1">Nucleus</location>
    </subcellularLocation>
</comment>
<comment type="caution">
    <text evidence="7">The sequence shown here is derived from an EMBL/GenBank/DDBJ whole genome shotgun (WGS) entry which is preliminary data.</text>
</comment>
<dbReference type="Gene3D" id="1.25.40.450">
    <property type="entry name" value="Nucleoporin, helical domain, N-terminal subdomain"/>
    <property type="match status" value="1"/>
</dbReference>
<comment type="similarity">
    <text evidence="2">Belongs to the non-repetitive/WGA-negative nucleoporin family.</text>
</comment>
<dbReference type="GO" id="GO:0036228">
    <property type="term" value="P:protein localization to nuclear inner membrane"/>
    <property type="evidence" value="ECO:0007669"/>
    <property type="project" value="TreeGrafter"/>
</dbReference>
<proteinExistence type="inferred from homology"/>
<evidence type="ECO:0000313" key="8">
    <source>
        <dbReference type="Proteomes" id="UP000469890"/>
    </source>
</evidence>
<evidence type="ECO:0000256" key="4">
    <source>
        <dbReference type="ARBA" id="ARBA00023242"/>
    </source>
</evidence>
<feature type="domain" description="Nucleoporin Nup133/Nup155-like N-terminal" evidence="6">
    <location>
        <begin position="56"/>
        <end position="504"/>
    </location>
</feature>
<keyword evidence="3" id="KW-0813">Transport</keyword>
<protein>
    <submittedName>
        <fullName evidence="7">Nup133 N terminal like-domain-containing protein</fullName>
    </submittedName>
</protein>
<dbReference type="EMBL" id="JAAECE010000003">
    <property type="protein sequence ID" value="KAF1803755.1"/>
    <property type="molecule type" value="Genomic_DNA"/>
</dbReference>
<dbReference type="Pfam" id="PF08801">
    <property type="entry name" value="Nucleoporin_N"/>
    <property type="match status" value="1"/>
</dbReference>
<gene>
    <name evidence="7" type="ORF">FB192DRAFT_1301570</name>
</gene>
<name>A0A8H4BK24_MUCCL</name>
<dbReference type="GO" id="GO:0006405">
    <property type="term" value="P:RNA export from nucleus"/>
    <property type="evidence" value="ECO:0007669"/>
    <property type="project" value="TreeGrafter"/>
</dbReference>
<evidence type="ECO:0000259" key="5">
    <source>
        <dbReference type="Pfam" id="PF03177"/>
    </source>
</evidence>
<evidence type="ECO:0000313" key="7">
    <source>
        <dbReference type="EMBL" id="KAF1803755.1"/>
    </source>
</evidence>
<evidence type="ECO:0000256" key="1">
    <source>
        <dbReference type="ARBA" id="ARBA00004123"/>
    </source>
</evidence>
<dbReference type="InterPro" id="IPR042533">
    <property type="entry name" value="Nucleoporin_Nup155_C_1"/>
</dbReference>
<dbReference type="Gene3D" id="1.25.40.440">
    <property type="entry name" value="Nucleoporin, helical domain, central subdomain"/>
    <property type="match status" value="1"/>
</dbReference>
<evidence type="ECO:0000256" key="2">
    <source>
        <dbReference type="ARBA" id="ARBA00007373"/>
    </source>
</evidence>
<dbReference type="GO" id="GO:0017056">
    <property type="term" value="F:structural constituent of nuclear pore"/>
    <property type="evidence" value="ECO:0007669"/>
    <property type="project" value="InterPro"/>
</dbReference>
<dbReference type="Gene3D" id="1.20.58.1780">
    <property type="match status" value="1"/>
</dbReference>
<keyword evidence="4" id="KW-0539">Nucleus</keyword>
<dbReference type="Pfam" id="PF03177">
    <property type="entry name" value="Nucleoporin_C"/>
    <property type="match status" value="1"/>
</dbReference>
<reference evidence="7 8" key="1">
    <citation type="submission" date="2019-09" db="EMBL/GenBank/DDBJ databases">
        <authorList>
            <consortium name="DOE Joint Genome Institute"/>
            <person name="Mondo S.J."/>
            <person name="Navarro-Mendoza M.I."/>
            <person name="Perez-Arques C."/>
            <person name="Panchal S."/>
            <person name="Nicolas F.E."/>
            <person name="Ganguly P."/>
            <person name="Pangilinan J."/>
            <person name="Grigoriev I."/>
            <person name="Heitman J."/>
            <person name="Sanya K."/>
            <person name="Garre V."/>
        </authorList>
    </citation>
    <scope>NUCLEOTIDE SEQUENCE [LARGE SCALE GENOMIC DNA]</scope>
    <source>
        <strain evidence="7 8">MU402</strain>
    </source>
</reference>
<dbReference type="PANTHER" id="PTHR10350:SF6">
    <property type="entry name" value="NUCLEAR PORE COMPLEX PROTEIN NUP155"/>
    <property type="match status" value="1"/>
</dbReference>
<feature type="domain" description="Nucleoporin Nup133/Nup155-like C-terminal" evidence="5">
    <location>
        <begin position="599"/>
        <end position="1087"/>
    </location>
</feature>
<dbReference type="Proteomes" id="UP000469890">
    <property type="component" value="Unassembled WGS sequence"/>
</dbReference>
<dbReference type="GO" id="GO:0044611">
    <property type="term" value="C:nuclear pore inner ring"/>
    <property type="evidence" value="ECO:0007669"/>
    <property type="project" value="TreeGrafter"/>
</dbReference>
<accession>A0A8H4BK24</accession>
<dbReference type="InterPro" id="IPR042537">
    <property type="entry name" value="Nucleoporin_Nup155_C_2"/>
</dbReference>
<organism evidence="7 8">
    <name type="scientific">Mucor circinelloides f. lusitanicus</name>
    <name type="common">Mucor racemosus var. lusitanicus</name>
    <dbReference type="NCBI Taxonomy" id="29924"/>
    <lineage>
        <taxon>Eukaryota</taxon>
        <taxon>Fungi</taxon>
        <taxon>Fungi incertae sedis</taxon>
        <taxon>Mucoromycota</taxon>
        <taxon>Mucoromycotina</taxon>
        <taxon>Mucoromycetes</taxon>
        <taxon>Mucorales</taxon>
        <taxon>Mucorineae</taxon>
        <taxon>Mucoraceae</taxon>
        <taxon>Mucor</taxon>
    </lineage>
</organism>
<dbReference type="AlphaFoldDB" id="A0A8H4BK24"/>
<evidence type="ECO:0000259" key="6">
    <source>
        <dbReference type="Pfam" id="PF08801"/>
    </source>
</evidence>
<dbReference type="InterPro" id="IPR004870">
    <property type="entry name" value="Nucleoporin_Nup155"/>
</dbReference>
<dbReference type="InterPro" id="IPR007187">
    <property type="entry name" value="Nucleoporin_Nup133/Nup155_C"/>
</dbReference>